<name>A0ABU8S0F7_9SPHN</name>
<dbReference type="Proteomes" id="UP001361239">
    <property type="component" value="Unassembled WGS sequence"/>
</dbReference>
<feature type="signal peptide" evidence="1">
    <location>
        <begin position="1"/>
        <end position="23"/>
    </location>
</feature>
<dbReference type="RefSeq" id="WP_339588742.1">
    <property type="nucleotide sequence ID" value="NZ_JBBHJZ010000004.1"/>
</dbReference>
<comment type="caution">
    <text evidence="2">The sequence shown here is derived from an EMBL/GenBank/DDBJ whole genome shotgun (WGS) entry which is preliminary data.</text>
</comment>
<evidence type="ECO:0000256" key="1">
    <source>
        <dbReference type="SAM" id="SignalP"/>
    </source>
</evidence>
<keyword evidence="1" id="KW-0732">Signal</keyword>
<dbReference type="EMBL" id="JBBHJZ010000004">
    <property type="protein sequence ID" value="MEJ5978805.1"/>
    <property type="molecule type" value="Genomic_DNA"/>
</dbReference>
<keyword evidence="3" id="KW-1185">Reference proteome</keyword>
<reference evidence="2 3" key="1">
    <citation type="submission" date="2024-03" db="EMBL/GenBank/DDBJ databases">
        <authorList>
            <person name="Jo J.-H."/>
        </authorList>
    </citation>
    <scope>NUCLEOTIDE SEQUENCE [LARGE SCALE GENOMIC DNA]</scope>
    <source>
        <strain evidence="2 3">PS1R-30</strain>
    </source>
</reference>
<evidence type="ECO:0008006" key="4">
    <source>
        <dbReference type="Google" id="ProtNLM"/>
    </source>
</evidence>
<evidence type="ECO:0000313" key="2">
    <source>
        <dbReference type="EMBL" id="MEJ5978805.1"/>
    </source>
</evidence>
<protein>
    <recommendedName>
        <fullName evidence="4">Outer membrane assembly lipoprotein YfiO</fullName>
    </recommendedName>
</protein>
<gene>
    <name evidence="2" type="ORF">WG901_19280</name>
</gene>
<feature type="chain" id="PRO_5047103126" description="Outer membrane assembly lipoprotein YfiO" evidence="1">
    <location>
        <begin position="24"/>
        <end position="698"/>
    </location>
</feature>
<sequence length="698" mass="75472">MRRIAWLAGTLLGALALPQAAGASGDFGCDPAWRLFNREFNRCSNTALLSPGNDTRVNLLFLVRDRQAAPATRFAYPGENLAEPGLGHNFFSWRMLRGAFYPQAEAEDPEAPYGSRCISLASGTKAFTAAMQANRGLPAGERDKLAAARGTVAKTCGEASAGSLVAPADIASAPGREYLGYLQAADAFYAEQWDAARDGFTRLRASKDSWLAETAAYMVARTELNAAQNAAFDEYGSFDAGKVDKAAVGRARGGFTDYLKRYAQGRYAASASGLVRRTLWLGGDAVGLAREYERLLAATSPTTAAAADLVQEVDNKLLTNEGGRAIDGPLLLATVDLMMMREPYDNGPQPIALAQIVAQEKSFAGRADLYGYVLASHAFYVEKNPAKVLQLLPDDARQPAYAPLAFSRQVLRGMALAAKADRNEAGFWRELLGGANGPYQRPIVELALAMNLERSGRLADVFAPMSPIGETAIREILLQNVAGADLLRSQARDAKRPVHERDLALFTLLHKQLAYGNYAGFVSDSAMLGASASNEGGLWDLLVQDRVPAGLFRKATWSDGYACPALSATAATLTQDPRDVKARLCLGDFYRLNGFDDFGVFADDAMRPKRDELGGTPTLFAGKPTPRGDFYAQIIADPKAGGEDKAYALFRAINCYAPSGSNACGNADVPESQRRTWFQRLKKDHGASPWAQKLRYYW</sequence>
<proteinExistence type="predicted"/>
<evidence type="ECO:0000313" key="3">
    <source>
        <dbReference type="Proteomes" id="UP001361239"/>
    </source>
</evidence>
<accession>A0ABU8S0F7</accession>
<organism evidence="2 3">
    <name type="scientific">Novosphingobium anseongense</name>
    <dbReference type="NCBI Taxonomy" id="3133436"/>
    <lineage>
        <taxon>Bacteria</taxon>
        <taxon>Pseudomonadati</taxon>
        <taxon>Pseudomonadota</taxon>
        <taxon>Alphaproteobacteria</taxon>
        <taxon>Sphingomonadales</taxon>
        <taxon>Sphingomonadaceae</taxon>
        <taxon>Novosphingobium</taxon>
    </lineage>
</organism>